<dbReference type="AlphaFoldDB" id="J9FC00"/>
<keyword evidence="1" id="KW-0378">Hydrolase</keyword>
<name>J9FC00_9ZZZZ</name>
<keyword evidence="1" id="KW-0645">Protease</keyword>
<accession>J9FC00</accession>
<keyword evidence="1" id="KW-0031">Aminopeptidase</keyword>
<reference evidence="1" key="1">
    <citation type="journal article" date="2012" name="PLoS ONE">
        <title>Gene sets for utilization of primary and secondary nutrition supplies in the distal gut of endangered iberian lynx.</title>
        <authorList>
            <person name="Alcaide M."/>
            <person name="Messina E."/>
            <person name="Richter M."/>
            <person name="Bargiela R."/>
            <person name="Peplies J."/>
            <person name="Huws S.A."/>
            <person name="Newbold C.J."/>
            <person name="Golyshin P.N."/>
            <person name="Simon M.A."/>
            <person name="Lopez G."/>
            <person name="Yakimov M.M."/>
            <person name="Ferrer M."/>
        </authorList>
    </citation>
    <scope>NUCLEOTIDE SEQUENCE</scope>
</reference>
<evidence type="ECO:0000313" key="1">
    <source>
        <dbReference type="EMBL" id="EJW92421.1"/>
    </source>
</evidence>
<dbReference type="EMBL" id="AMCI01007554">
    <property type="protein sequence ID" value="EJW92421.1"/>
    <property type="molecule type" value="Genomic_DNA"/>
</dbReference>
<sequence>MEVRDSLFNALLVAENRRIEPWASAALSNLNYRLRDKESIKYIVPALEEMREVQRTGDIFFP</sequence>
<gene>
    <name evidence="1" type="ORF">EVA_19472</name>
</gene>
<comment type="caution">
    <text evidence="1">The sequence shown here is derived from an EMBL/GenBank/DDBJ whole genome shotgun (WGS) entry which is preliminary data.</text>
</comment>
<dbReference type="GO" id="GO:0004177">
    <property type="term" value="F:aminopeptidase activity"/>
    <property type="evidence" value="ECO:0007669"/>
    <property type="project" value="UniProtKB-KW"/>
</dbReference>
<organism evidence="1">
    <name type="scientific">gut metagenome</name>
    <dbReference type="NCBI Taxonomy" id="749906"/>
    <lineage>
        <taxon>unclassified sequences</taxon>
        <taxon>metagenomes</taxon>
        <taxon>organismal metagenomes</taxon>
    </lineage>
</organism>
<feature type="non-terminal residue" evidence="1">
    <location>
        <position position="62"/>
    </location>
</feature>
<proteinExistence type="predicted"/>
<protein>
    <submittedName>
        <fullName evidence="1">Aminopeptidase N</fullName>
    </submittedName>
</protein>